<feature type="region of interest" description="Disordered" evidence="1">
    <location>
        <begin position="267"/>
        <end position="287"/>
    </location>
</feature>
<keyword evidence="3" id="KW-1185">Reference proteome</keyword>
<dbReference type="STRING" id="46835.A0A504YR76"/>
<evidence type="ECO:0000313" key="3">
    <source>
        <dbReference type="Proteomes" id="UP000316759"/>
    </source>
</evidence>
<organism evidence="2 3">
    <name type="scientific">Fasciola gigantica</name>
    <name type="common">Giant liver fluke</name>
    <dbReference type="NCBI Taxonomy" id="46835"/>
    <lineage>
        <taxon>Eukaryota</taxon>
        <taxon>Metazoa</taxon>
        <taxon>Spiralia</taxon>
        <taxon>Lophotrochozoa</taxon>
        <taxon>Platyhelminthes</taxon>
        <taxon>Trematoda</taxon>
        <taxon>Digenea</taxon>
        <taxon>Plagiorchiida</taxon>
        <taxon>Echinostomata</taxon>
        <taxon>Echinostomatoidea</taxon>
        <taxon>Fasciolidae</taxon>
        <taxon>Fasciola</taxon>
    </lineage>
</organism>
<protein>
    <submittedName>
        <fullName evidence="2">Integrin alpha-5</fullName>
    </submittedName>
</protein>
<sequence>MTVTSRVLLSLYDLCSAPSPCFLPNNRFHNYLQVVIIRARNTLWFDDPQWDLPVARTLPWSGPGQTLCDTACHFEVRLTVAVHGRAEVLRNPGVFRVRVRSDLDAGMEESAMKRLIGFDLAEPAESSSANMSNTGYLDTVVTIRPNKLIDSSNRLTLLTLRLEPVLDRVVHLLWKPIRINASISPVDNPATKVRDSIIEPIPSVVVRRATEIVCPLGDPLQYTGSKLIPFVFQLNTAGAFKPLDLPMNDAPQNGVLALNKTDNLTWSQKSTARRKSRHSRQTGLDPVGSVANSFVNDTVTIYADGSL</sequence>
<dbReference type="Proteomes" id="UP000316759">
    <property type="component" value="Unassembled WGS sequence"/>
</dbReference>
<dbReference type="OrthoDB" id="6259035at2759"/>
<dbReference type="GO" id="GO:0007229">
    <property type="term" value="P:integrin-mediated signaling pathway"/>
    <property type="evidence" value="ECO:0007669"/>
    <property type="project" value="UniProtKB-KW"/>
</dbReference>
<accession>A0A504YR76</accession>
<comment type="caution">
    <text evidence="2">The sequence shown here is derived from an EMBL/GenBank/DDBJ whole genome shotgun (WGS) entry which is preliminary data.</text>
</comment>
<feature type="compositionally biased region" description="Basic residues" evidence="1">
    <location>
        <begin position="271"/>
        <end position="280"/>
    </location>
</feature>
<dbReference type="AlphaFoldDB" id="A0A504YR76"/>
<keyword evidence="2" id="KW-0401">Integrin</keyword>
<name>A0A504YR76_FASGI</name>
<proteinExistence type="predicted"/>
<gene>
    <name evidence="2" type="ORF">FGIG_06105</name>
</gene>
<reference evidence="2 3" key="1">
    <citation type="submission" date="2019-04" db="EMBL/GenBank/DDBJ databases">
        <title>Annotation for the trematode Fasciola gigantica.</title>
        <authorList>
            <person name="Choi Y.-J."/>
        </authorList>
    </citation>
    <scope>NUCLEOTIDE SEQUENCE [LARGE SCALE GENOMIC DNA]</scope>
    <source>
        <strain evidence="2">Uganda_cow_1</strain>
    </source>
</reference>
<dbReference type="EMBL" id="SUNJ01006310">
    <property type="protein sequence ID" value="TPP62909.1"/>
    <property type="molecule type" value="Genomic_DNA"/>
</dbReference>
<evidence type="ECO:0000256" key="1">
    <source>
        <dbReference type="SAM" id="MobiDB-lite"/>
    </source>
</evidence>
<evidence type="ECO:0000313" key="2">
    <source>
        <dbReference type="EMBL" id="TPP62909.1"/>
    </source>
</evidence>